<accession>A0A8J5N2S1</accession>
<keyword evidence="2" id="KW-1185">Reference proteome</keyword>
<gene>
    <name evidence="1" type="ORF">Hamer_G009629</name>
</gene>
<dbReference type="EMBL" id="JAHLQT010011563">
    <property type="protein sequence ID" value="KAG7172273.1"/>
    <property type="molecule type" value="Genomic_DNA"/>
</dbReference>
<evidence type="ECO:0000313" key="1">
    <source>
        <dbReference type="EMBL" id="KAG7172273.1"/>
    </source>
</evidence>
<comment type="caution">
    <text evidence="1">The sequence shown here is derived from an EMBL/GenBank/DDBJ whole genome shotgun (WGS) entry which is preliminary data.</text>
</comment>
<name>A0A8J5N2S1_HOMAM</name>
<protein>
    <submittedName>
        <fullName evidence="1">Uncharacterized protein</fullName>
    </submittedName>
</protein>
<evidence type="ECO:0000313" key="2">
    <source>
        <dbReference type="Proteomes" id="UP000747542"/>
    </source>
</evidence>
<dbReference type="AlphaFoldDB" id="A0A8J5N2S1"/>
<proteinExistence type="predicted"/>
<reference evidence="1" key="1">
    <citation type="journal article" date="2021" name="Sci. Adv.">
        <title>The American lobster genome reveals insights on longevity, neural, and immune adaptations.</title>
        <authorList>
            <person name="Polinski J.M."/>
            <person name="Zimin A.V."/>
            <person name="Clark K.F."/>
            <person name="Kohn A.B."/>
            <person name="Sadowski N."/>
            <person name="Timp W."/>
            <person name="Ptitsyn A."/>
            <person name="Khanna P."/>
            <person name="Romanova D.Y."/>
            <person name="Williams P."/>
            <person name="Greenwood S.J."/>
            <person name="Moroz L.L."/>
            <person name="Walt D.R."/>
            <person name="Bodnar A.G."/>
        </authorList>
    </citation>
    <scope>NUCLEOTIDE SEQUENCE</scope>
    <source>
        <strain evidence="1">GMGI-L3</strain>
    </source>
</reference>
<dbReference type="Proteomes" id="UP000747542">
    <property type="component" value="Unassembled WGS sequence"/>
</dbReference>
<sequence>MTVKCLKREESQALARFSSTAERCQKFTNVPIVPSGVPIALTLRNITEFTLEKGPTRVHNAHIKQVTSGI</sequence>
<organism evidence="1 2">
    <name type="scientific">Homarus americanus</name>
    <name type="common">American lobster</name>
    <dbReference type="NCBI Taxonomy" id="6706"/>
    <lineage>
        <taxon>Eukaryota</taxon>
        <taxon>Metazoa</taxon>
        <taxon>Ecdysozoa</taxon>
        <taxon>Arthropoda</taxon>
        <taxon>Crustacea</taxon>
        <taxon>Multicrustacea</taxon>
        <taxon>Malacostraca</taxon>
        <taxon>Eumalacostraca</taxon>
        <taxon>Eucarida</taxon>
        <taxon>Decapoda</taxon>
        <taxon>Pleocyemata</taxon>
        <taxon>Astacidea</taxon>
        <taxon>Nephropoidea</taxon>
        <taxon>Nephropidae</taxon>
        <taxon>Homarus</taxon>
    </lineage>
</organism>